<dbReference type="SUPFAM" id="SSF53474">
    <property type="entry name" value="alpha/beta-Hydrolases"/>
    <property type="match status" value="1"/>
</dbReference>
<accession>A0A6J4MHX4</accession>
<feature type="signal peptide" evidence="1">
    <location>
        <begin position="1"/>
        <end position="26"/>
    </location>
</feature>
<feature type="chain" id="PRO_5026887879" evidence="1">
    <location>
        <begin position="27"/>
        <end position="279"/>
    </location>
</feature>
<evidence type="ECO:0000256" key="1">
    <source>
        <dbReference type="SAM" id="SignalP"/>
    </source>
</evidence>
<evidence type="ECO:0000259" key="2">
    <source>
        <dbReference type="Pfam" id="PF01738"/>
    </source>
</evidence>
<protein>
    <submittedName>
        <fullName evidence="3">Dienelactone hydrolase family protein</fullName>
    </submittedName>
</protein>
<gene>
    <name evidence="3" type="ORF">AVDCRST_MAG94-3315</name>
</gene>
<dbReference type="EMBL" id="CADCTY010001157">
    <property type="protein sequence ID" value="CAA9360089.1"/>
    <property type="molecule type" value="Genomic_DNA"/>
</dbReference>
<dbReference type="PANTHER" id="PTHR22946:SF0">
    <property type="entry name" value="DIENELACTONE HYDROLASE DOMAIN-CONTAINING PROTEIN"/>
    <property type="match status" value="1"/>
</dbReference>
<name>A0A6J4MHX4_9CYAN</name>
<evidence type="ECO:0000313" key="3">
    <source>
        <dbReference type="EMBL" id="CAA9360089.1"/>
    </source>
</evidence>
<dbReference type="InterPro" id="IPR050261">
    <property type="entry name" value="FrsA_esterase"/>
</dbReference>
<dbReference type="AlphaFoldDB" id="A0A6J4MHX4"/>
<feature type="domain" description="Dienelactone hydrolase" evidence="2">
    <location>
        <begin position="50"/>
        <end position="270"/>
    </location>
</feature>
<keyword evidence="3" id="KW-0378">Hydrolase</keyword>
<reference evidence="3" key="1">
    <citation type="submission" date="2020-02" db="EMBL/GenBank/DDBJ databases">
        <authorList>
            <person name="Meier V. D."/>
        </authorList>
    </citation>
    <scope>NUCLEOTIDE SEQUENCE</scope>
    <source>
        <strain evidence="3">AVDCRST_MAG94</strain>
    </source>
</reference>
<dbReference type="Gene3D" id="3.40.50.1820">
    <property type="entry name" value="alpha/beta hydrolase"/>
    <property type="match status" value="1"/>
</dbReference>
<organism evidence="3">
    <name type="scientific">uncultured Leptolyngbya sp</name>
    <dbReference type="NCBI Taxonomy" id="332963"/>
    <lineage>
        <taxon>Bacteria</taxon>
        <taxon>Bacillati</taxon>
        <taxon>Cyanobacteriota</taxon>
        <taxon>Cyanophyceae</taxon>
        <taxon>Leptolyngbyales</taxon>
        <taxon>Leptolyngbyaceae</taxon>
        <taxon>Leptolyngbya group</taxon>
        <taxon>Leptolyngbya</taxon>
        <taxon>environmental samples</taxon>
    </lineage>
</organism>
<dbReference type="Pfam" id="PF01738">
    <property type="entry name" value="DLH"/>
    <property type="match status" value="1"/>
</dbReference>
<dbReference type="PANTHER" id="PTHR22946">
    <property type="entry name" value="DIENELACTONE HYDROLASE DOMAIN-CONTAINING PROTEIN-RELATED"/>
    <property type="match status" value="1"/>
</dbReference>
<keyword evidence="1" id="KW-0732">Signal</keyword>
<dbReference type="InterPro" id="IPR002925">
    <property type="entry name" value="Dienelactn_hydro"/>
</dbReference>
<dbReference type="InterPro" id="IPR029058">
    <property type="entry name" value="AB_hydrolase_fold"/>
</dbReference>
<sequence>MNRRRYLLSLAIALVFAVVWAVNAQAQLRTPPFHLRTQVVEYQHGNTTLEGYLAYNDAIRSKRPAVLVVHEWTGLGPYVRRRTEQLAKMGYVAFAADMYGKGIRPKNPKEAAAQAQIYRSNRQLMRTRIKAGLAQLQQQQLTDSKRIAAIGYCFGGTTVLELARSGANVSGVVSFHGGLDTPNPNDAKNIKSKVLVLHGADDPLVPTPQVLAFQDEMRQAGVDWQLVSYGGTVHSFTNPDSGNDPAEGVAYNAQSDRQSLAAMKLFFAEIFNLKSGHTA</sequence>
<proteinExistence type="predicted"/>
<dbReference type="GO" id="GO:0016787">
    <property type="term" value="F:hydrolase activity"/>
    <property type="evidence" value="ECO:0007669"/>
    <property type="project" value="UniProtKB-KW"/>
</dbReference>